<proteinExistence type="predicted"/>
<dbReference type="PROSITE" id="PS50297">
    <property type="entry name" value="ANK_REP_REGION"/>
    <property type="match status" value="1"/>
</dbReference>
<evidence type="ECO:0000256" key="2">
    <source>
        <dbReference type="ARBA" id="ARBA00023043"/>
    </source>
</evidence>
<keyword evidence="2 3" id="KW-0040">ANK repeat</keyword>
<name>A0A8B7YNM5_ACAPL</name>
<dbReference type="InterPro" id="IPR002110">
    <property type="entry name" value="Ankyrin_rpt"/>
</dbReference>
<dbReference type="KEGG" id="aplc:110980555"/>
<dbReference type="InterPro" id="IPR036770">
    <property type="entry name" value="Ankyrin_rpt-contain_sf"/>
</dbReference>
<evidence type="ECO:0000256" key="1">
    <source>
        <dbReference type="ARBA" id="ARBA00022737"/>
    </source>
</evidence>
<sequence length="427" mass="47093">MSLPCDVETDCAMESPAEASSKMKNLPFDPKYRHLSGVGTSDRFDSHDSGIDSYRSVDSSFCFSTDSGRTESPLTSINEHESPLSQRLGNLHISSSLERCKDQESRTDTKLNTAVDDEAFVDSPATGEGISHLSGVEASTVVPTDETDRSGHGRYLTDDAYDQDQEGDTPLHLAIIHQKEDIAVNFIRLTLDPDLLNIRNDLAQTPLHLSVLTRQPVICRALILAGAQVDSIDRNGDTPLHIACKLSDDGCIRALTERISPLELQKGMVQHTAARVQQLPQDLELRNFEGFTCIHILGFLGDLEHLDYLVQLGANINAPDGKSGRTALHYAVEMGSLMLTHHLVNVLDADVDAMTYDLCTPLHLAVGRQLKAIVMLLVESKADTDVTNFEGDRPCDLSDDSQIMMYVKKHPHDDNEMIYSDIRIQGQ</sequence>
<dbReference type="RefSeq" id="XP_022093056.1">
    <property type="nucleotide sequence ID" value="XM_022237364.1"/>
</dbReference>
<dbReference type="SMART" id="SM00248">
    <property type="entry name" value="ANK"/>
    <property type="match status" value="6"/>
</dbReference>
<dbReference type="Pfam" id="PF12796">
    <property type="entry name" value="Ank_2"/>
    <property type="match status" value="2"/>
</dbReference>
<feature type="repeat" description="ANK" evidence="3">
    <location>
        <begin position="289"/>
        <end position="321"/>
    </location>
</feature>
<dbReference type="PANTHER" id="PTHR46680">
    <property type="entry name" value="NF-KAPPA-B INHIBITOR ALPHA"/>
    <property type="match status" value="1"/>
</dbReference>
<dbReference type="OMA" id="HYAVEMG"/>
<evidence type="ECO:0000256" key="4">
    <source>
        <dbReference type="SAM" id="MobiDB-lite"/>
    </source>
</evidence>
<dbReference type="PROSITE" id="PS50088">
    <property type="entry name" value="ANK_REPEAT"/>
    <property type="match status" value="3"/>
</dbReference>
<evidence type="ECO:0000256" key="3">
    <source>
        <dbReference type="PROSITE-ProRule" id="PRU00023"/>
    </source>
</evidence>
<dbReference type="InterPro" id="IPR051070">
    <property type="entry name" value="NF-kappa-B_inhibitor"/>
</dbReference>
<protein>
    <submittedName>
        <fullName evidence="6">NF-kappa-B inhibitor epsilon-like</fullName>
    </submittedName>
</protein>
<reference evidence="6" key="1">
    <citation type="submission" date="2025-08" db="UniProtKB">
        <authorList>
            <consortium name="RefSeq"/>
        </authorList>
    </citation>
    <scope>IDENTIFICATION</scope>
</reference>
<keyword evidence="5" id="KW-1185">Reference proteome</keyword>
<dbReference type="Proteomes" id="UP000694845">
    <property type="component" value="Unplaced"/>
</dbReference>
<feature type="compositionally biased region" description="Basic and acidic residues" evidence="4">
    <location>
        <begin position="146"/>
        <end position="157"/>
    </location>
</feature>
<dbReference type="GeneID" id="110980555"/>
<dbReference type="OrthoDB" id="10254947at2759"/>
<feature type="region of interest" description="Disordered" evidence="4">
    <location>
        <begin position="68"/>
        <end position="88"/>
    </location>
</feature>
<evidence type="ECO:0000313" key="6">
    <source>
        <dbReference type="RefSeq" id="XP_022093056.1"/>
    </source>
</evidence>
<dbReference type="SUPFAM" id="SSF48403">
    <property type="entry name" value="Ankyrin repeat"/>
    <property type="match status" value="1"/>
</dbReference>
<dbReference type="PANTHER" id="PTHR46680:SF3">
    <property type="entry name" value="NF-KAPPA-B INHIBITOR CACTUS"/>
    <property type="match status" value="1"/>
</dbReference>
<feature type="region of interest" description="Disordered" evidence="4">
    <location>
        <begin position="126"/>
        <end position="163"/>
    </location>
</feature>
<dbReference type="GO" id="GO:0051059">
    <property type="term" value="F:NF-kappaB binding"/>
    <property type="evidence" value="ECO:0007669"/>
    <property type="project" value="TreeGrafter"/>
</dbReference>
<dbReference type="GO" id="GO:0005829">
    <property type="term" value="C:cytosol"/>
    <property type="evidence" value="ECO:0007669"/>
    <property type="project" value="TreeGrafter"/>
</dbReference>
<dbReference type="GO" id="GO:0071356">
    <property type="term" value="P:cellular response to tumor necrosis factor"/>
    <property type="evidence" value="ECO:0007669"/>
    <property type="project" value="TreeGrafter"/>
</dbReference>
<feature type="repeat" description="ANK" evidence="3">
    <location>
        <begin position="202"/>
        <end position="234"/>
    </location>
</feature>
<organism evidence="5 6">
    <name type="scientific">Acanthaster planci</name>
    <name type="common">Crown-of-thorns starfish</name>
    <dbReference type="NCBI Taxonomy" id="133434"/>
    <lineage>
        <taxon>Eukaryota</taxon>
        <taxon>Metazoa</taxon>
        <taxon>Echinodermata</taxon>
        <taxon>Eleutherozoa</taxon>
        <taxon>Asterozoa</taxon>
        <taxon>Asteroidea</taxon>
        <taxon>Valvatacea</taxon>
        <taxon>Valvatida</taxon>
        <taxon>Acanthasteridae</taxon>
        <taxon>Acanthaster</taxon>
    </lineage>
</organism>
<dbReference type="Gene3D" id="1.25.40.20">
    <property type="entry name" value="Ankyrin repeat-containing domain"/>
    <property type="match status" value="1"/>
</dbReference>
<gene>
    <name evidence="6" type="primary">LOC110980555</name>
</gene>
<keyword evidence="1" id="KW-0677">Repeat</keyword>
<dbReference type="AlphaFoldDB" id="A0A8B7YNM5"/>
<accession>A0A8B7YNM5</accession>
<feature type="repeat" description="ANK" evidence="3">
    <location>
        <begin position="357"/>
        <end position="389"/>
    </location>
</feature>
<evidence type="ECO:0000313" key="5">
    <source>
        <dbReference type="Proteomes" id="UP000694845"/>
    </source>
</evidence>